<dbReference type="Gene3D" id="1.20.1720.10">
    <property type="entry name" value="Multidrug resistance protein D"/>
    <property type="match status" value="1"/>
</dbReference>
<comment type="subcellular location">
    <subcellularLocation>
        <location evidence="1">Cell membrane</location>
        <topology evidence="1">Multi-pass membrane protein</topology>
    </subcellularLocation>
</comment>
<evidence type="ECO:0000256" key="4">
    <source>
        <dbReference type="ARBA" id="ARBA00022475"/>
    </source>
</evidence>
<feature type="transmembrane region" description="Helical" evidence="8">
    <location>
        <begin position="474"/>
        <end position="498"/>
    </location>
</feature>
<dbReference type="EMBL" id="JBHLWM010000003">
    <property type="protein sequence ID" value="MFC0240383.1"/>
    <property type="molecule type" value="Genomic_DNA"/>
</dbReference>
<keyword evidence="7 8" id="KW-0472">Membrane</keyword>
<comment type="caution">
    <text evidence="10">The sequence shown here is derived from an EMBL/GenBank/DDBJ whole genome shotgun (WGS) entry which is preliminary data.</text>
</comment>
<feature type="transmembrane region" description="Helical" evidence="8">
    <location>
        <begin position="301"/>
        <end position="325"/>
    </location>
</feature>
<organism evidence="10 11">
    <name type="scientific">Rhodopseudomonas telluris</name>
    <dbReference type="NCBI Taxonomy" id="644215"/>
    <lineage>
        <taxon>Bacteria</taxon>
        <taxon>Pseudomonadati</taxon>
        <taxon>Pseudomonadota</taxon>
        <taxon>Alphaproteobacteria</taxon>
        <taxon>Hyphomicrobiales</taxon>
        <taxon>Nitrobacteraceae</taxon>
        <taxon>Rhodopseudomonas</taxon>
    </lineage>
</organism>
<evidence type="ECO:0000256" key="1">
    <source>
        <dbReference type="ARBA" id="ARBA00004651"/>
    </source>
</evidence>
<proteinExistence type="inferred from homology"/>
<feature type="transmembrane region" description="Helical" evidence="8">
    <location>
        <begin position="272"/>
        <end position="289"/>
    </location>
</feature>
<feature type="transmembrane region" description="Helical" evidence="8">
    <location>
        <begin position="170"/>
        <end position="191"/>
    </location>
</feature>
<feature type="transmembrane region" description="Helical" evidence="8">
    <location>
        <begin position="365"/>
        <end position="389"/>
    </location>
</feature>
<dbReference type="InterPro" id="IPR036259">
    <property type="entry name" value="MFS_trans_sf"/>
</dbReference>
<feature type="transmembrane region" description="Helical" evidence="8">
    <location>
        <begin position="56"/>
        <end position="77"/>
    </location>
</feature>
<comment type="similarity">
    <text evidence="2">Belongs to the major facilitator superfamily. EmrB family.</text>
</comment>
<evidence type="ECO:0000259" key="9">
    <source>
        <dbReference type="PROSITE" id="PS50850"/>
    </source>
</evidence>
<evidence type="ECO:0000256" key="7">
    <source>
        <dbReference type="ARBA" id="ARBA00023136"/>
    </source>
</evidence>
<protein>
    <submittedName>
        <fullName evidence="10">MDR family MFS transporter</fullName>
    </submittedName>
</protein>
<dbReference type="InterPro" id="IPR020846">
    <property type="entry name" value="MFS_dom"/>
</dbReference>
<feature type="domain" description="Major facilitator superfamily (MFS) profile" evidence="9">
    <location>
        <begin position="18"/>
        <end position="484"/>
    </location>
</feature>
<feature type="transmembrane region" description="Helical" evidence="8">
    <location>
        <begin position="84"/>
        <end position="103"/>
    </location>
</feature>
<evidence type="ECO:0000256" key="2">
    <source>
        <dbReference type="ARBA" id="ARBA00008537"/>
    </source>
</evidence>
<dbReference type="InterPro" id="IPR004638">
    <property type="entry name" value="EmrB-like"/>
</dbReference>
<accession>A0ABV6EQ81</accession>
<keyword evidence="4" id="KW-1003">Cell membrane</keyword>
<evidence type="ECO:0000256" key="6">
    <source>
        <dbReference type="ARBA" id="ARBA00022989"/>
    </source>
</evidence>
<dbReference type="PANTHER" id="PTHR42718:SF9">
    <property type="entry name" value="MAJOR FACILITATOR SUPERFAMILY MULTIDRUG TRANSPORTER MFSC"/>
    <property type="match status" value="1"/>
</dbReference>
<dbReference type="CDD" id="cd17503">
    <property type="entry name" value="MFS_LmrB_MDR_like"/>
    <property type="match status" value="1"/>
</dbReference>
<evidence type="ECO:0000313" key="10">
    <source>
        <dbReference type="EMBL" id="MFC0240383.1"/>
    </source>
</evidence>
<dbReference type="PRINTS" id="PR01036">
    <property type="entry name" value="TCRTETB"/>
</dbReference>
<dbReference type="Pfam" id="PF07690">
    <property type="entry name" value="MFS_1"/>
    <property type="match status" value="1"/>
</dbReference>
<dbReference type="PROSITE" id="PS50850">
    <property type="entry name" value="MFS"/>
    <property type="match status" value="1"/>
</dbReference>
<feature type="transmembrane region" description="Helical" evidence="8">
    <location>
        <begin position="143"/>
        <end position="164"/>
    </location>
</feature>
<sequence length="522" mass="56099">MSSAGSSAAVPGLRRTMVTICAMTATIMQALDTTIANVALPYMQGSLSASQDQVNWVLTSYIVAAAIMTAPVGFIAGRFGRKRIFIICAAGFTAASVMCGLAQDITQMVLFRLLQGVFGAALVPLSQTVMLDIYALHERAKAMSIWGMGVMLGPIMGPSLGAWLTETYSWHWVFFVNLPFGIVTVAGLMLFMDETELNSGAKFDWFGFGALAVGIGSMQLALDRGEQLDWFESKEIITEAIVAVVGFYYFFAHSFTTPRPFIQFAIFKDKNFIGGAIFMCVMGLVLYSTMSLSSPYLQNVIGYPILTAGLLLATRGSGTFVAMMLVGRIMRFIEARTLIMSGMTLLTVTMYFTTRWTDQTGVPEFIIVSVAQGFGLGLVFVPLSTVAFLTLPGHLRTDGTAMLTLLRNVASSVGISIVIAKLSSNTTMAHAVLVEHVTPFNNALQMPNVASVINLATDTGKAMMDGIVTLQASIIAFSLDYQLIMMVTLCAVPMALIIGSSKKALQAMASKPGSDDHPAVME</sequence>
<dbReference type="InterPro" id="IPR011701">
    <property type="entry name" value="MFS"/>
</dbReference>
<dbReference type="RefSeq" id="WP_378386207.1">
    <property type="nucleotide sequence ID" value="NZ_JBHLWM010000003.1"/>
</dbReference>
<evidence type="ECO:0000256" key="5">
    <source>
        <dbReference type="ARBA" id="ARBA00022692"/>
    </source>
</evidence>
<feature type="transmembrane region" description="Helical" evidence="8">
    <location>
        <begin position="203"/>
        <end position="222"/>
    </location>
</feature>
<keyword evidence="6 8" id="KW-1133">Transmembrane helix</keyword>
<feature type="transmembrane region" description="Helical" evidence="8">
    <location>
        <begin position="337"/>
        <end position="353"/>
    </location>
</feature>
<dbReference type="PANTHER" id="PTHR42718">
    <property type="entry name" value="MAJOR FACILITATOR SUPERFAMILY MULTIDRUG TRANSPORTER MFSC"/>
    <property type="match status" value="1"/>
</dbReference>
<gene>
    <name evidence="10" type="ORF">ACFFJ6_07890</name>
</gene>
<evidence type="ECO:0000313" key="11">
    <source>
        <dbReference type="Proteomes" id="UP001589775"/>
    </source>
</evidence>
<feature type="transmembrane region" description="Helical" evidence="8">
    <location>
        <begin position="234"/>
        <end position="251"/>
    </location>
</feature>
<evidence type="ECO:0000256" key="3">
    <source>
        <dbReference type="ARBA" id="ARBA00022448"/>
    </source>
</evidence>
<dbReference type="Gene3D" id="1.20.1250.20">
    <property type="entry name" value="MFS general substrate transporter like domains"/>
    <property type="match status" value="1"/>
</dbReference>
<dbReference type="Proteomes" id="UP001589775">
    <property type="component" value="Unassembled WGS sequence"/>
</dbReference>
<name>A0ABV6EQ81_9BRAD</name>
<keyword evidence="5 8" id="KW-0812">Transmembrane</keyword>
<feature type="transmembrane region" description="Helical" evidence="8">
    <location>
        <begin position="109"/>
        <end position="131"/>
    </location>
</feature>
<evidence type="ECO:0000256" key="8">
    <source>
        <dbReference type="SAM" id="Phobius"/>
    </source>
</evidence>
<dbReference type="NCBIfam" id="TIGR00711">
    <property type="entry name" value="efflux_EmrB"/>
    <property type="match status" value="1"/>
</dbReference>
<keyword evidence="3" id="KW-0813">Transport</keyword>
<reference evidence="10 11" key="1">
    <citation type="submission" date="2024-09" db="EMBL/GenBank/DDBJ databases">
        <authorList>
            <person name="Sun Q."/>
            <person name="Mori K."/>
        </authorList>
    </citation>
    <scope>NUCLEOTIDE SEQUENCE [LARGE SCALE GENOMIC DNA]</scope>
    <source>
        <strain evidence="10 11">KCTC 23279</strain>
    </source>
</reference>
<dbReference type="SUPFAM" id="SSF103473">
    <property type="entry name" value="MFS general substrate transporter"/>
    <property type="match status" value="1"/>
</dbReference>
<keyword evidence="11" id="KW-1185">Reference proteome</keyword>